<evidence type="ECO:0000313" key="2">
    <source>
        <dbReference type="EMBL" id="KAF2122154.1"/>
    </source>
</evidence>
<gene>
    <name evidence="2" type="ORF">BDV96DRAFT_640216</name>
</gene>
<feature type="compositionally biased region" description="Polar residues" evidence="1">
    <location>
        <begin position="540"/>
        <end position="560"/>
    </location>
</feature>
<feature type="compositionally biased region" description="Polar residues" evidence="1">
    <location>
        <begin position="10"/>
        <end position="20"/>
    </location>
</feature>
<protein>
    <submittedName>
        <fullName evidence="2">Uncharacterized protein</fullName>
    </submittedName>
</protein>
<evidence type="ECO:0000313" key="3">
    <source>
        <dbReference type="Proteomes" id="UP000799770"/>
    </source>
</evidence>
<feature type="region of interest" description="Disordered" evidence="1">
    <location>
        <begin position="540"/>
        <end position="594"/>
    </location>
</feature>
<feature type="region of interest" description="Disordered" evidence="1">
    <location>
        <begin position="418"/>
        <end position="457"/>
    </location>
</feature>
<name>A0A6A5ZT34_9PLEO</name>
<feature type="compositionally biased region" description="Polar residues" evidence="1">
    <location>
        <begin position="583"/>
        <end position="594"/>
    </location>
</feature>
<keyword evidence="3" id="KW-1185">Reference proteome</keyword>
<dbReference type="OrthoDB" id="3795517at2759"/>
<evidence type="ECO:0000256" key="1">
    <source>
        <dbReference type="SAM" id="MobiDB-lite"/>
    </source>
</evidence>
<reference evidence="2" key="1">
    <citation type="journal article" date="2020" name="Stud. Mycol.">
        <title>101 Dothideomycetes genomes: a test case for predicting lifestyles and emergence of pathogens.</title>
        <authorList>
            <person name="Haridas S."/>
            <person name="Albert R."/>
            <person name="Binder M."/>
            <person name="Bloem J."/>
            <person name="Labutti K."/>
            <person name="Salamov A."/>
            <person name="Andreopoulos B."/>
            <person name="Baker S."/>
            <person name="Barry K."/>
            <person name="Bills G."/>
            <person name="Bluhm B."/>
            <person name="Cannon C."/>
            <person name="Castanera R."/>
            <person name="Culley D."/>
            <person name="Daum C."/>
            <person name="Ezra D."/>
            <person name="Gonzalez J."/>
            <person name="Henrissat B."/>
            <person name="Kuo A."/>
            <person name="Liang C."/>
            <person name="Lipzen A."/>
            <person name="Lutzoni F."/>
            <person name="Magnuson J."/>
            <person name="Mondo S."/>
            <person name="Nolan M."/>
            <person name="Ohm R."/>
            <person name="Pangilinan J."/>
            <person name="Park H.-J."/>
            <person name="Ramirez L."/>
            <person name="Alfaro M."/>
            <person name="Sun H."/>
            <person name="Tritt A."/>
            <person name="Yoshinaga Y."/>
            <person name="Zwiers L.-H."/>
            <person name="Turgeon B."/>
            <person name="Goodwin S."/>
            <person name="Spatafora J."/>
            <person name="Crous P."/>
            <person name="Grigoriev I."/>
        </authorList>
    </citation>
    <scope>NUCLEOTIDE SEQUENCE</scope>
    <source>
        <strain evidence="2">CBS 627.86</strain>
    </source>
</reference>
<dbReference type="EMBL" id="ML977311">
    <property type="protein sequence ID" value="KAF2122154.1"/>
    <property type="molecule type" value="Genomic_DNA"/>
</dbReference>
<proteinExistence type="predicted"/>
<dbReference type="Proteomes" id="UP000799770">
    <property type="component" value="Unassembled WGS sequence"/>
</dbReference>
<feature type="region of interest" description="Disordered" evidence="1">
    <location>
        <begin position="107"/>
        <end position="128"/>
    </location>
</feature>
<feature type="region of interest" description="Disordered" evidence="1">
    <location>
        <begin position="1"/>
        <end position="79"/>
    </location>
</feature>
<dbReference type="AlphaFoldDB" id="A0A6A5ZT34"/>
<feature type="compositionally biased region" description="Polar residues" evidence="1">
    <location>
        <begin position="433"/>
        <end position="449"/>
    </location>
</feature>
<accession>A0A6A5ZT34</accession>
<feature type="compositionally biased region" description="Acidic residues" evidence="1">
    <location>
        <begin position="23"/>
        <end position="39"/>
    </location>
</feature>
<organism evidence="2 3">
    <name type="scientific">Lophiotrema nucula</name>
    <dbReference type="NCBI Taxonomy" id="690887"/>
    <lineage>
        <taxon>Eukaryota</taxon>
        <taxon>Fungi</taxon>
        <taxon>Dikarya</taxon>
        <taxon>Ascomycota</taxon>
        <taxon>Pezizomycotina</taxon>
        <taxon>Dothideomycetes</taxon>
        <taxon>Pleosporomycetidae</taxon>
        <taxon>Pleosporales</taxon>
        <taxon>Lophiotremataceae</taxon>
        <taxon>Lophiotrema</taxon>
    </lineage>
</organism>
<feature type="compositionally biased region" description="Low complexity" evidence="1">
    <location>
        <begin position="419"/>
        <end position="432"/>
    </location>
</feature>
<sequence>MTPQPLDDTPSPSTVPNLLFSSEGDDDSALDALFEETEDPAPSTFVPVTIVPSSSPRRDEPVPVQAPPPATTKSAPTPEQFKELQDYHAGLTKEYPAFMRELMQDKPEKESTPAPVHVQPQPRQTPEVPAQTSAATTGYVRSAPARAPQGLAMEALQSQRMAPPGPLPAPRAPPATVLQNDKRYYNFPKSSYISVLKMVPMYDYMIPEGPGKEIVNFTAVEIIAILPHWYQNQWVANRLVSNGIKGGTHQKILRTFRTEAREESTPQAMKDYYIDGIRRCYLGAMRGFGFNRPQHLSDWKLTSHRPPQNWKPFDISVNEFCPDRVRRDGPNAPGPQSVPFRKLLEGVDHLPQGPDAADLTRALNFVLENPMKIQNGCASPWMFPDDLHVILNTVGRTEVTQAHSDGEVVKRYPVDKRAPAPYQPQVPAQHPQSASETPAYQPQARNFSPSVPRAAPPQANYQLHQHHAVNAAVNHATAPHPPTGHQPHQTRTAGAPIYGAHAYGAPVYNANEPPPQTGYQPHQTRTVGAPVYQSTVPLQQTGHQLHQSRTRNTTIDLTTSPRKRARSDDTEDLPAEKRRAPPTCSTSTSNSVVQQPAIGDARLEPELIRISPRPVDNDFGDFAQIIRFAQRYAQSGTTWRWTPEHLADIIRILEKEWVDQLNRMLDVSPHHTSPLIRELRDISNIKVTRRLFEFTRNGVQRKINWRYDAHHMRILLGVDLDYPPWTLPYFAYVVRNFEICRPGCKARMS</sequence>